<name>A0ABD7BXN4_XYLFS</name>
<organism evidence="1 2">
    <name type="scientific">Xylella fastidiosa</name>
    <dbReference type="NCBI Taxonomy" id="2371"/>
    <lineage>
        <taxon>Bacteria</taxon>
        <taxon>Pseudomonadati</taxon>
        <taxon>Pseudomonadota</taxon>
        <taxon>Gammaproteobacteria</taxon>
        <taxon>Lysobacterales</taxon>
        <taxon>Lysobacteraceae</taxon>
        <taxon>Xylella</taxon>
    </lineage>
</organism>
<evidence type="ECO:0000313" key="1">
    <source>
        <dbReference type="EMBL" id="QPB72607.1"/>
    </source>
</evidence>
<reference evidence="2" key="1">
    <citation type="submission" date="2014-11" db="EMBL/GenBank/DDBJ databases">
        <title>Xylella fastidiosa Hib4 Genome Sequencing.</title>
        <authorList>
            <person name="Pierry P.M."/>
            <person name="da Silva A.M."/>
        </authorList>
    </citation>
    <scope>NUCLEOTIDE SEQUENCE [LARGE SCALE GENOMIC DNA]</scope>
    <source>
        <strain evidence="2">Hib4</strain>
    </source>
</reference>
<dbReference type="AlphaFoldDB" id="A0ABD7BXN4"/>
<sequence length="64" mass="7298">MTANIPSDIFFIKHKNTYTPKNYSNDPALFPKPIHITCEEKTIVAKRSPTNIPKTKHHLSPHTS</sequence>
<accession>A0ABD7BXN4</accession>
<dbReference type="EMBL" id="CP009885">
    <property type="protein sequence ID" value="QPB72607.1"/>
    <property type="molecule type" value="Genomic_DNA"/>
</dbReference>
<protein>
    <submittedName>
        <fullName evidence="1">Uncharacterized protein</fullName>
    </submittedName>
</protein>
<dbReference type="KEGG" id="xfh:XFHB_13925"/>
<proteinExistence type="predicted"/>
<evidence type="ECO:0000313" key="2">
    <source>
        <dbReference type="Proteomes" id="UP000196980"/>
    </source>
</evidence>
<dbReference type="Proteomes" id="UP000196980">
    <property type="component" value="Chromosome"/>
</dbReference>
<dbReference type="RefSeq" id="WP_010893425.1">
    <property type="nucleotide sequence ID" value="NZ_CP009790.1"/>
</dbReference>
<gene>
    <name evidence="1" type="ORF">XFHB_13925</name>
</gene>